<reference evidence="8 9" key="1">
    <citation type="submission" date="2009-08" db="EMBL/GenBank/DDBJ databases">
        <authorList>
            <person name="Weinstock G."/>
            <person name="Sodergren E."/>
            <person name="Clifton S."/>
            <person name="Fulton L."/>
            <person name="Fulton B."/>
            <person name="Courtney L."/>
            <person name="Fronick C."/>
            <person name="Harrison M."/>
            <person name="Strong C."/>
            <person name="Farmer C."/>
            <person name="Delahaunty K."/>
            <person name="Markovic C."/>
            <person name="Hall O."/>
            <person name="Minx P."/>
            <person name="Tomlinson C."/>
            <person name="Mitreva M."/>
            <person name="Nelson J."/>
            <person name="Hou S."/>
            <person name="Wollam A."/>
            <person name="Pepin K.H."/>
            <person name="Johnson M."/>
            <person name="Bhonagiri V."/>
            <person name="Nash W.E."/>
            <person name="Warren W."/>
            <person name="Chinwalla A."/>
            <person name="Mardis E.R."/>
            <person name="Wilson R.K."/>
        </authorList>
    </citation>
    <scope>NUCLEOTIDE SEQUENCE [LARGE SCALE GENOMIC DNA]</scope>
    <source>
        <strain evidence="8 9">L1-82</strain>
    </source>
</reference>
<protein>
    <recommendedName>
        <fullName evidence="3">non-reducing end alpha-L-arabinofuranosidase</fullName>
        <ecNumber evidence="3">3.2.1.55</ecNumber>
    </recommendedName>
</protein>
<dbReference type="PANTHER" id="PTHR31776">
    <property type="entry name" value="ALPHA-L-ARABINOFURANOSIDASE 1"/>
    <property type="match status" value="1"/>
</dbReference>
<gene>
    <name evidence="8" type="ORF">ROSINTL182_08732</name>
</gene>
<evidence type="ECO:0000256" key="2">
    <source>
        <dbReference type="ARBA" id="ARBA00007186"/>
    </source>
</evidence>
<name>C7GFM5_9FIRM</name>
<dbReference type="InterPro" id="IPR017853">
    <property type="entry name" value="GH"/>
</dbReference>
<accession>C7GFM5</accession>
<evidence type="ECO:0000256" key="5">
    <source>
        <dbReference type="ARBA" id="ARBA00022801"/>
    </source>
</evidence>
<comment type="similarity">
    <text evidence="2">Belongs to the glycosyl hydrolase 51 family.</text>
</comment>
<dbReference type="Pfam" id="PF22848">
    <property type="entry name" value="ASD1_dom"/>
    <property type="match status" value="1"/>
</dbReference>
<dbReference type="InterPro" id="IPR010720">
    <property type="entry name" value="Alpha-L-AF_C"/>
</dbReference>
<evidence type="ECO:0000256" key="4">
    <source>
        <dbReference type="ARBA" id="ARBA00022729"/>
    </source>
</evidence>
<dbReference type="InterPro" id="IPR055235">
    <property type="entry name" value="ASD1_cat"/>
</dbReference>
<dbReference type="GO" id="GO:0046556">
    <property type="term" value="F:alpha-L-arabinofuranosidase activity"/>
    <property type="evidence" value="ECO:0007669"/>
    <property type="project" value="UniProtKB-EC"/>
</dbReference>
<evidence type="ECO:0000256" key="3">
    <source>
        <dbReference type="ARBA" id="ARBA00012670"/>
    </source>
</evidence>
<feature type="domain" description="Alpha-L-arabinofuranosidase C-terminal" evidence="7">
    <location>
        <begin position="470"/>
        <end position="656"/>
    </location>
</feature>
<proteinExistence type="inferred from homology"/>
<sequence>MYIRRGNMKITISQRKRADIMPDMMGLFFEDINYAADGGLYAEMLENRAFEFVDCYGDKADYYTEFDGLYGWECYPKEKNARMRCVMGSPVAEENPHYLRFTAEESQAGFKNQAYDGIVLKKDAQYEVSFYARSISYQGRIQISVQKDGIIAASGETELLPGKKQEPHNWKKYHLLLTAKEDVKGGDFAVMLEQTGVVEFDFFSMMPKDAVCGIFRRDLFELLKDLQPGFIRFPGGCIIEGNTLSNRYRFKETLKPVEHRRSNWNRWAVHLVNEENGYHSVFSHYNQTLGMGYYEFFLLCEALGAKPLPVLNVGLACQYQSYEMVQPGTEAFGQYLQDALDLIEFANGAEDGRWGSVRVAMGHKEPFHLTMLGIGNEQWETEKSGFFERYRLFEECIHAKYPEIRLIGSAGPDITSERYEKAWKYYHGAVKTQKNYVYAVDEHYYVEPDWFYAHTDFYDEYPRDVKVFAGEYAAHPGHTELMEQKNCLGGALAEAAFLTGVERNADVVVLASYAPLFARLGFTQWAPDMIWFDGETSYATPNYYVQKMFSCMKGTSVLDTLGEEKKTQMEQVYYNPVRDDATGAVYCKIVNASEKEKQLTICDETGKPYQVERVWLLGGMEKEAFNSLEKPDRVAIREMEQKAGEERGVITLEKNTFAVLQLIAPVPEISLC</sequence>
<evidence type="ECO:0000256" key="1">
    <source>
        <dbReference type="ARBA" id="ARBA00001462"/>
    </source>
</evidence>
<dbReference type="InterPro" id="IPR051563">
    <property type="entry name" value="Glycosyl_Hydrolase_51"/>
</dbReference>
<evidence type="ECO:0000313" key="9">
    <source>
        <dbReference type="Proteomes" id="UP000004828"/>
    </source>
</evidence>
<dbReference type="Gene3D" id="3.20.20.80">
    <property type="entry name" value="Glycosidases"/>
    <property type="match status" value="1"/>
</dbReference>
<dbReference type="Pfam" id="PF06964">
    <property type="entry name" value="Alpha-L-AF_C"/>
    <property type="match status" value="1"/>
</dbReference>
<keyword evidence="6" id="KW-0325">Glycoprotein</keyword>
<dbReference type="Pfam" id="PF02018">
    <property type="entry name" value="CBM_4_9"/>
    <property type="match status" value="1"/>
</dbReference>
<dbReference type="SUPFAM" id="SSF51445">
    <property type="entry name" value="(Trans)glycosidases"/>
    <property type="match status" value="1"/>
</dbReference>
<dbReference type="InterPro" id="IPR013780">
    <property type="entry name" value="Glyco_hydro_b"/>
</dbReference>
<comment type="caution">
    <text evidence="8">The sequence shown here is derived from an EMBL/GenBank/DDBJ whole genome shotgun (WGS) entry which is preliminary data.</text>
</comment>
<keyword evidence="5" id="KW-0378">Hydrolase</keyword>
<dbReference type="Proteomes" id="UP000004828">
    <property type="component" value="Unassembled WGS sequence"/>
</dbReference>
<dbReference type="HOGENOM" id="CLU_010060_2_1_9"/>
<dbReference type="EMBL" id="ABYJ02000212">
    <property type="protein sequence ID" value="EEU99373.1"/>
    <property type="molecule type" value="Genomic_DNA"/>
</dbReference>
<dbReference type="AlphaFoldDB" id="C7GFM5"/>
<organism evidence="8 9">
    <name type="scientific">Roseburia intestinalis L1-82</name>
    <dbReference type="NCBI Taxonomy" id="536231"/>
    <lineage>
        <taxon>Bacteria</taxon>
        <taxon>Bacillati</taxon>
        <taxon>Bacillota</taxon>
        <taxon>Clostridia</taxon>
        <taxon>Lachnospirales</taxon>
        <taxon>Lachnospiraceae</taxon>
        <taxon>Roseburia</taxon>
    </lineage>
</organism>
<dbReference type="SMART" id="SM00813">
    <property type="entry name" value="Alpha-L-AF_C"/>
    <property type="match status" value="1"/>
</dbReference>
<evidence type="ECO:0000259" key="7">
    <source>
        <dbReference type="SMART" id="SM00813"/>
    </source>
</evidence>
<dbReference type="InterPro" id="IPR003305">
    <property type="entry name" value="CenC_carb-bd"/>
</dbReference>
<dbReference type="EC" id="3.2.1.55" evidence="3"/>
<dbReference type="PANTHER" id="PTHR31776:SF0">
    <property type="entry name" value="ALPHA-L-ARABINOFURANOSIDASE 1"/>
    <property type="match status" value="1"/>
</dbReference>
<dbReference type="GO" id="GO:0046373">
    <property type="term" value="P:L-arabinose metabolic process"/>
    <property type="evidence" value="ECO:0007669"/>
    <property type="project" value="InterPro"/>
</dbReference>
<dbReference type="Gene3D" id="2.60.120.260">
    <property type="entry name" value="Galactose-binding domain-like"/>
    <property type="match status" value="1"/>
</dbReference>
<evidence type="ECO:0000256" key="6">
    <source>
        <dbReference type="ARBA" id="ARBA00023180"/>
    </source>
</evidence>
<dbReference type="Gene3D" id="2.60.40.1180">
    <property type="entry name" value="Golgi alpha-mannosidase II"/>
    <property type="match status" value="1"/>
</dbReference>
<keyword evidence="4" id="KW-0732">Signal</keyword>
<evidence type="ECO:0000313" key="8">
    <source>
        <dbReference type="EMBL" id="EEU99373.1"/>
    </source>
</evidence>
<comment type="catalytic activity">
    <reaction evidence="1">
        <text>Hydrolysis of terminal non-reducing alpha-L-arabinofuranoside residues in alpha-L-arabinosides.</text>
        <dbReference type="EC" id="3.2.1.55"/>
    </reaction>
</comment>